<sequence length="118" mass="13250">MAELRKTLWGKTAASTILEVVIAMLIIVVVIGLAFMIVTNVSRLSLSGRRVKAAAILEDAMTKNADRHPKDSTWNADEWHIKQQVKKEQEAYGTSTLVLTLYDTDDQPIDSLKRVLKR</sequence>
<comment type="caution">
    <text evidence="2">The sequence shown here is derived from an EMBL/GenBank/DDBJ whole genome shotgun (WGS) entry which is preliminary data.</text>
</comment>
<evidence type="ECO:0000313" key="2">
    <source>
        <dbReference type="EMBL" id="MCJ8212031.1"/>
    </source>
</evidence>
<feature type="transmembrane region" description="Helical" evidence="1">
    <location>
        <begin position="20"/>
        <end position="42"/>
    </location>
</feature>
<evidence type="ECO:0000256" key="1">
    <source>
        <dbReference type="SAM" id="Phobius"/>
    </source>
</evidence>
<dbReference type="AlphaFoldDB" id="A0A9X1X7M3"/>
<protein>
    <submittedName>
        <fullName evidence="2">Uncharacterized protein</fullName>
    </submittedName>
</protein>
<dbReference type="EMBL" id="JALJEJ010000017">
    <property type="protein sequence ID" value="MCJ8212031.1"/>
    <property type="molecule type" value="Genomic_DNA"/>
</dbReference>
<keyword evidence="1" id="KW-1133">Transmembrane helix</keyword>
<dbReference type="RefSeq" id="WP_245133222.1">
    <property type="nucleotide sequence ID" value="NZ_JALJEJ010000017.1"/>
</dbReference>
<evidence type="ECO:0000313" key="3">
    <source>
        <dbReference type="Proteomes" id="UP001139450"/>
    </source>
</evidence>
<organism evidence="2 3">
    <name type="scientific">Mucilaginibacter straminoryzae</name>
    <dbReference type="NCBI Taxonomy" id="2932774"/>
    <lineage>
        <taxon>Bacteria</taxon>
        <taxon>Pseudomonadati</taxon>
        <taxon>Bacteroidota</taxon>
        <taxon>Sphingobacteriia</taxon>
        <taxon>Sphingobacteriales</taxon>
        <taxon>Sphingobacteriaceae</taxon>
        <taxon>Mucilaginibacter</taxon>
    </lineage>
</organism>
<keyword evidence="1" id="KW-0812">Transmembrane</keyword>
<gene>
    <name evidence="2" type="ORF">MUY27_20105</name>
</gene>
<keyword evidence="1" id="KW-0472">Membrane</keyword>
<keyword evidence="3" id="KW-1185">Reference proteome</keyword>
<accession>A0A9X1X7M3</accession>
<reference evidence="2" key="1">
    <citation type="submission" date="2022-04" db="EMBL/GenBank/DDBJ databases">
        <title>Mucilaginibacter sp. RS28 isolated from freshwater.</title>
        <authorList>
            <person name="Ko S.-R."/>
        </authorList>
    </citation>
    <scope>NUCLEOTIDE SEQUENCE</scope>
    <source>
        <strain evidence="2">RS28</strain>
    </source>
</reference>
<name>A0A9X1X7M3_9SPHI</name>
<dbReference type="Proteomes" id="UP001139450">
    <property type="component" value="Unassembled WGS sequence"/>
</dbReference>
<proteinExistence type="predicted"/>